<dbReference type="SUPFAM" id="SSF50685">
    <property type="entry name" value="Barwin-like endoglucanases"/>
    <property type="match status" value="1"/>
</dbReference>
<evidence type="ECO:0008006" key="6">
    <source>
        <dbReference type="Google" id="ProtNLM"/>
    </source>
</evidence>
<proteinExistence type="inferred from homology"/>
<dbReference type="InterPro" id="IPR007118">
    <property type="entry name" value="Expan_Lol_pI"/>
</dbReference>
<dbReference type="Pfam" id="PF01357">
    <property type="entry name" value="Expansin_C"/>
    <property type="match status" value="1"/>
</dbReference>
<dbReference type="PRINTS" id="PR01225">
    <property type="entry name" value="EXPANSNFAMLY"/>
</dbReference>
<comment type="similarity">
    <text evidence="1">Belongs to the expansin family.</text>
</comment>
<dbReference type="InterPro" id="IPR007117">
    <property type="entry name" value="Expansin_CBD"/>
</dbReference>
<dbReference type="PANTHER" id="PTHR31692:SF10">
    <property type="entry name" value="EXPANSIN-B1-LIKE PROTEIN"/>
    <property type="match status" value="1"/>
</dbReference>
<dbReference type="GO" id="GO:0005576">
    <property type="term" value="C:extracellular region"/>
    <property type="evidence" value="ECO:0007669"/>
    <property type="project" value="InterPro"/>
</dbReference>
<feature type="domain" description="Expansin-like EG45" evidence="2">
    <location>
        <begin position="86"/>
        <end position="192"/>
    </location>
</feature>
<dbReference type="PROSITE" id="PS50843">
    <property type="entry name" value="EXPANSIN_CBD"/>
    <property type="match status" value="1"/>
</dbReference>
<dbReference type="Proteomes" id="UP000501690">
    <property type="component" value="Linkage Group LG2"/>
</dbReference>
<dbReference type="GO" id="GO:0009653">
    <property type="term" value="P:anatomical structure morphogenesis"/>
    <property type="evidence" value="ECO:0007669"/>
    <property type="project" value="UniProtKB-ARBA"/>
</dbReference>
<dbReference type="PANTHER" id="PTHR31692">
    <property type="entry name" value="EXPANSIN-B3"/>
    <property type="match status" value="1"/>
</dbReference>
<reference evidence="4 5" key="1">
    <citation type="submission" date="2019-04" db="EMBL/GenBank/DDBJ databases">
        <title>An improved genome assembly and genetic linkage map for asparagus bean, Vigna unguiculata ssp. sesquipedialis.</title>
        <authorList>
            <person name="Xia Q."/>
            <person name="Zhang R."/>
            <person name="Dong Y."/>
        </authorList>
    </citation>
    <scope>NUCLEOTIDE SEQUENCE [LARGE SCALE GENOMIC DNA]</scope>
    <source>
        <tissue evidence="4">Leaf</tissue>
    </source>
</reference>
<evidence type="ECO:0000259" key="2">
    <source>
        <dbReference type="PROSITE" id="PS50842"/>
    </source>
</evidence>
<dbReference type="Gene3D" id="2.60.40.760">
    <property type="entry name" value="Expansin, cellulose-binding-like domain"/>
    <property type="match status" value="1"/>
</dbReference>
<evidence type="ECO:0000313" key="5">
    <source>
        <dbReference type="Proteomes" id="UP000501690"/>
    </source>
</evidence>
<dbReference type="EMBL" id="CP039346">
    <property type="protein sequence ID" value="QCD81376.1"/>
    <property type="molecule type" value="Genomic_DNA"/>
</dbReference>
<dbReference type="AlphaFoldDB" id="A0A4D6KTH5"/>
<dbReference type="InterPro" id="IPR036908">
    <property type="entry name" value="RlpA-like_sf"/>
</dbReference>
<evidence type="ECO:0000256" key="1">
    <source>
        <dbReference type="RuleBase" id="RU003460"/>
    </source>
</evidence>
<sequence>MSSSTFLCIFTVRVRTNPPLSRVPPVFFSSLVRSKGCSARVVSSRLRLALFPGREARTHSCTLFLLLFCFRAESPWLVDVLNVCNGLICCCGLVVVHRNPNYSRVAGVSGLWRNGAGCGTCYQVKCKITEVCDVNGAFLVATDQGYGDRTDFIMSPQAFSRLGRNQNASAELKKYGTVEIEYRRVPCTFIGNVLFHIKESSSNPGYLAVAILNVNGKYDVNAVEMWQKGQQRWEPLRRVYGAVFDFANPPRGSILLRFQVGVNWMIPNIPIPANWRPGATYDTKLQLY</sequence>
<dbReference type="InterPro" id="IPR036749">
    <property type="entry name" value="Expansin_CBD_sf"/>
</dbReference>
<gene>
    <name evidence="4" type="ORF">DEO72_LG2g1701</name>
</gene>
<evidence type="ECO:0000313" key="4">
    <source>
        <dbReference type="EMBL" id="QCD81376.1"/>
    </source>
</evidence>
<protein>
    <recommendedName>
        <fullName evidence="6">Expansin-like EG45 domain-containing protein</fullName>
    </recommendedName>
</protein>
<feature type="domain" description="Expansin-like CBD" evidence="3">
    <location>
        <begin position="205"/>
        <end position="283"/>
    </location>
</feature>
<name>A0A4D6KTH5_VIGUN</name>
<evidence type="ECO:0000259" key="3">
    <source>
        <dbReference type="PROSITE" id="PS50843"/>
    </source>
</evidence>
<organism evidence="4 5">
    <name type="scientific">Vigna unguiculata</name>
    <name type="common">Cowpea</name>
    <dbReference type="NCBI Taxonomy" id="3917"/>
    <lineage>
        <taxon>Eukaryota</taxon>
        <taxon>Viridiplantae</taxon>
        <taxon>Streptophyta</taxon>
        <taxon>Embryophyta</taxon>
        <taxon>Tracheophyta</taxon>
        <taxon>Spermatophyta</taxon>
        <taxon>Magnoliopsida</taxon>
        <taxon>eudicotyledons</taxon>
        <taxon>Gunneridae</taxon>
        <taxon>Pentapetalae</taxon>
        <taxon>rosids</taxon>
        <taxon>fabids</taxon>
        <taxon>Fabales</taxon>
        <taxon>Fabaceae</taxon>
        <taxon>Papilionoideae</taxon>
        <taxon>50 kb inversion clade</taxon>
        <taxon>NPAAA clade</taxon>
        <taxon>indigoferoid/millettioid clade</taxon>
        <taxon>Phaseoleae</taxon>
        <taxon>Vigna</taxon>
    </lineage>
</organism>
<dbReference type="InterPro" id="IPR007112">
    <property type="entry name" value="Expansin/allergen_DPBB_dom"/>
</dbReference>
<dbReference type="PROSITE" id="PS50842">
    <property type="entry name" value="EXPANSIN_EG45"/>
    <property type="match status" value="1"/>
</dbReference>
<accession>A0A4D6KTH5</accession>
<keyword evidence="5" id="KW-1185">Reference proteome</keyword>
<dbReference type="SUPFAM" id="SSF49590">
    <property type="entry name" value="PHL pollen allergen"/>
    <property type="match status" value="1"/>
</dbReference>
<dbReference type="Gene3D" id="2.40.40.10">
    <property type="entry name" value="RlpA-like domain"/>
    <property type="match status" value="1"/>
</dbReference>
<dbReference type="Pfam" id="PF03330">
    <property type="entry name" value="DPBB_1"/>
    <property type="match status" value="1"/>
</dbReference>
<dbReference type="InterPro" id="IPR009009">
    <property type="entry name" value="RlpA-like_DPBB"/>
</dbReference>